<dbReference type="STRING" id="3847.K7MJY0"/>
<evidence type="ECO:0000256" key="9">
    <source>
        <dbReference type="ARBA" id="ARBA00023085"/>
    </source>
</evidence>
<evidence type="ECO:0000256" key="3">
    <source>
        <dbReference type="ARBA" id="ARBA00006027"/>
    </source>
</evidence>
<dbReference type="PROSITE" id="PS00503">
    <property type="entry name" value="PECTINESTERASE_2"/>
    <property type="match status" value="1"/>
</dbReference>
<evidence type="ECO:0000313" key="14">
    <source>
        <dbReference type="EMBL" id="KRH02536.1"/>
    </source>
</evidence>
<evidence type="ECO:0000256" key="10">
    <source>
        <dbReference type="ARBA" id="ARBA00023316"/>
    </source>
</evidence>
<dbReference type="InterPro" id="IPR012334">
    <property type="entry name" value="Pectin_lyas_fold"/>
</dbReference>
<dbReference type="Gene3D" id="2.160.20.10">
    <property type="entry name" value="Single-stranded right-handed beta-helix, Pectin lyase-like"/>
    <property type="match status" value="1"/>
</dbReference>
<proteinExistence type="inferred from homology"/>
<dbReference type="EnsemblPlants" id="KRH02536">
    <property type="protein sequence ID" value="KRH02536"/>
    <property type="gene ID" value="GLYMA_17G044600"/>
</dbReference>
<name>K7MJY0_SOYBN</name>
<reference evidence="15" key="2">
    <citation type="submission" date="2018-02" db="UniProtKB">
        <authorList>
            <consortium name="EnsemblPlants"/>
        </authorList>
    </citation>
    <scope>IDENTIFICATION</scope>
    <source>
        <strain evidence="15">Williams 82</strain>
    </source>
</reference>
<evidence type="ECO:0000256" key="7">
    <source>
        <dbReference type="ARBA" id="ARBA00022525"/>
    </source>
</evidence>
<evidence type="ECO:0000256" key="5">
    <source>
        <dbReference type="ARBA" id="ARBA00013229"/>
    </source>
</evidence>
<evidence type="ECO:0000256" key="8">
    <source>
        <dbReference type="ARBA" id="ARBA00022801"/>
    </source>
</evidence>
<organism evidence="15">
    <name type="scientific">Glycine max</name>
    <name type="common">Soybean</name>
    <name type="synonym">Glycine hispida</name>
    <dbReference type="NCBI Taxonomy" id="3847"/>
    <lineage>
        <taxon>Eukaryota</taxon>
        <taxon>Viridiplantae</taxon>
        <taxon>Streptophyta</taxon>
        <taxon>Embryophyta</taxon>
        <taxon>Tracheophyta</taxon>
        <taxon>Spermatophyta</taxon>
        <taxon>Magnoliopsida</taxon>
        <taxon>eudicotyledons</taxon>
        <taxon>Gunneridae</taxon>
        <taxon>Pentapetalae</taxon>
        <taxon>rosids</taxon>
        <taxon>fabids</taxon>
        <taxon>Fabales</taxon>
        <taxon>Fabaceae</taxon>
        <taxon>Papilionoideae</taxon>
        <taxon>50 kb inversion clade</taxon>
        <taxon>NPAAA clade</taxon>
        <taxon>indigoferoid/millettioid clade</taxon>
        <taxon>Phaseoleae</taxon>
        <taxon>Glycine</taxon>
        <taxon>Glycine subgen. Soja</taxon>
    </lineage>
</organism>
<evidence type="ECO:0000256" key="11">
    <source>
        <dbReference type="PROSITE-ProRule" id="PRU10040"/>
    </source>
</evidence>
<dbReference type="CDD" id="cd15798">
    <property type="entry name" value="PMEI-like_3"/>
    <property type="match status" value="1"/>
</dbReference>
<keyword evidence="9 12" id="KW-0063">Aspartyl esterase</keyword>
<keyword evidence="7" id="KW-0964">Secreted</keyword>
<dbReference type="Gene3D" id="1.20.140.40">
    <property type="entry name" value="Invertase/pectin methylesterase inhibitor family protein"/>
    <property type="match status" value="1"/>
</dbReference>
<dbReference type="InterPro" id="IPR033131">
    <property type="entry name" value="Pectinesterase_Asp_AS"/>
</dbReference>
<dbReference type="SMR" id="K7MJY0"/>
<feature type="active site" evidence="11">
    <location>
        <position position="361"/>
    </location>
</feature>
<dbReference type="InterPro" id="IPR006501">
    <property type="entry name" value="Pectinesterase_inhib_dom"/>
</dbReference>
<keyword evidence="16" id="KW-1185">Reference proteome</keyword>
<dbReference type="Pfam" id="PF01095">
    <property type="entry name" value="Pectinesterase"/>
    <property type="match status" value="1"/>
</dbReference>
<dbReference type="Pfam" id="PF04043">
    <property type="entry name" value="PMEI"/>
    <property type="match status" value="1"/>
</dbReference>
<reference evidence="14 15" key="1">
    <citation type="journal article" date="2010" name="Nature">
        <title>Genome sequence of the palaeopolyploid soybean.</title>
        <authorList>
            <person name="Schmutz J."/>
            <person name="Cannon S.B."/>
            <person name="Schlueter J."/>
            <person name="Ma J."/>
            <person name="Mitros T."/>
            <person name="Nelson W."/>
            <person name="Hyten D.L."/>
            <person name="Song Q."/>
            <person name="Thelen J.J."/>
            <person name="Cheng J."/>
            <person name="Xu D."/>
            <person name="Hellsten U."/>
            <person name="May G.D."/>
            <person name="Yu Y."/>
            <person name="Sakurai T."/>
            <person name="Umezawa T."/>
            <person name="Bhattacharyya M.K."/>
            <person name="Sandhu D."/>
            <person name="Valliyodan B."/>
            <person name="Lindquist E."/>
            <person name="Peto M."/>
            <person name="Grant D."/>
            <person name="Shu S."/>
            <person name="Goodstein D."/>
            <person name="Barry K."/>
            <person name="Futrell-Griggs M."/>
            <person name="Abernathy B."/>
            <person name="Du J."/>
            <person name="Tian Z."/>
            <person name="Zhu L."/>
            <person name="Gill N."/>
            <person name="Joshi T."/>
            <person name="Libault M."/>
            <person name="Sethuraman A."/>
            <person name="Zhang X.-C."/>
            <person name="Shinozaki K."/>
            <person name="Nguyen H.T."/>
            <person name="Wing R.A."/>
            <person name="Cregan P."/>
            <person name="Specht J."/>
            <person name="Grimwood J."/>
            <person name="Rokhsar D."/>
            <person name="Stacey G."/>
            <person name="Shoemaker R.C."/>
            <person name="Jackson S.A."/>
        </authorList>
    </citation>
    <scope>NUCLEOTIDE SEQUENCE [LARGE SCALE GENOMIC DNA]</scope>
    <source>
        <strain evidence="15">cv. Williams 82</strain>
        <tissue evidence="14">Callus</tissue>
    </source>
</reference>
<gene>
    <name evidence="14" type="ORF">GLYMA_17G044600</name>
</gene>
<feature type="signal peptide" evidence="12">
    <location>
        <begin position="1"/>
        <end position="21"/>
    </location>
</feature>
<dbReference type="InParanoid" id="K7MJY0"/>
<dbReference type="GO" id="GO:0030599">
    <property type="term" value="F:pectinesterase activity"/>
    <property type="evidence" value="ECO:0000318"/>
    <property type="project" value="GO_Central"/>
</dbReference>
<comment type="catalytic activity">
    <reaction evidence="12">
        <text>[(1-&gt;4)-alpha-D-galacturonosyl methyl ester](n) + n H2O = [(1-&gt;4)-alpha-D-galacturonosyl](n) + n methanol + n H(+)</text>
        <dbReference type="Rhea" id="RHEA:22380"/>
        <dbReference type="Rhea" id="RHEA-COMP:14570"/>
        <dbReference type="Rhea" id="RHEA-COMP:14573"/>
        <dbReference type="ChEBI" id="CHEBI:15377"/>
        <dbReference type="ChEBI" id="CHEBI:15378"/>
        <dbReference type="ChEBI" id="CHEBI:17790"/>
        <dbReference type="ChEBI" id="CHEBI:140522"/>
        <dbReference type="ChEBI" id="CHEBI:140523"/>
        <dbReference type="EC" id="3.1.1.11"/>
    </reaction>
</comment>
<evidence type="ECO:0000313" key="15">
    <source>
        <dbReference type="EnsemblPlants" id="KRH02536"/>
    </source>
</evidence>
<accession>K7MJY0</accession>
<dbReference type="InterPro" id="IPR035513">
    <property type="entry name" value="Invertase/methylesterase_inhib"/>
</dbReference>
<evidence type="ECO:0000256" key="6">
    <source>
        <dbReference type="ARBA" id="ARBA00022512"/>
    </source>
</evidence>
<dbReference type="GO" id="GO:0046910">
    <property type="term" value="F:pectinesterase inhibitor activity"/>
    <property type="evidence" value="ECO:0000318"/>
    <property type="project" value="GO_Central"/>
</dbReference>
<dbReference type="PANTHER" id="PTHR31707">
    <property type="entry name" value="PECTINESTERASE"/>
    <property type="match status" value="1"/>
</dbReference>
<dbReference type="SUPFAM" id="SSF51126">
    <property type="entry name" value="Pectin lyase-like"/>
    <property type="match status" value="1"/>
</dbReference>
<reference evidence="14" key="3">
    <citation type="submission" date="2018-07" db="EMBL/GenBank/DDBJ databases">
        <title>WGS assembly of Glycine max.</title>
        <authorList>
            <person name="Schmutz J."/>
            <person name="Cannon S."/>
            <person name="Schlueter J."/>
            <person name="Ma J."/>
            <person name="Mitros T."/>
            <person name="Nelson W."/>
            <person name="Hyten D."/>
            <person name="Song Q."/>
            <person name="Thelen J."/>
            <person name="Cheng J."/>
            <person name="Xu D."/>
            <person name="Hellsten U."/>
            <person name="May G."/>
            <person name="Yu Y."/>
            <person name="Sakurai T."/>
            <person name="Umezawa T."/>
            <person name="Bhattacharyya M."/>
            <person name="Sandhu D."/>
            <person name="Valliyodan B."/>
            <person name="Lindquist E."/>
            <person name="Peto M."/>
            <person name="Grant D."/>
            <person name="Shu S."/>
            <person name="Goodstein D."/>
            <person name="Barry K."/>
            <person name="Futrell-Griggs M."/>
            <person name="Abernathy B."/>
            <person name="Du J."/>
            <person name="Tian Z."/>
            <person name="Zhu L."/>
            <person name="Gill N."/>
            <person name="Joshi T."/>
            <person name="Libault M."/>
            <person name="Sethuraman A."/>
            <person name="Zhang X."/>
            <person name="Shinozaki K."/>
            <person name="Nguyen H."/>
            <person name="Wing R."/>
            <person name="Cregan P."/>
            <person name="Specht J."/>
            <person name="Grimwood J."/>
            <person name="Rokhsar D."/>
            <person name="Stacey G."/>
            <person name="Shoemaker R."/>
            <person name="Jackson S."/>
        </authorList>
    </citation>
    <scope>NUCLEOTIDE SEQUENCE</scope>
    <source>
        <tissue evidence="14">Callus</tissue>
    </source>
</reference>
<protein>
    <recommendedName>
        <fullName evidence="5 12">Pectinesterase</fullName>
        <ecNumber evidence="5 12">3.1.1.11</ecNumber>
    </recommendedName>
</protein>
<feature type="chain" id="PRO_5014486326" description="Pectinesterase" evidence="12">
    <location>
        <begin position="22"/>
        <end position="500"/>
    </location>
</feature>
<evidence type="ECO:0000256" key="12">
    <source>
        <dbReference type="RuleBase" id="RU000589"/>
    </source>
</evidence>
<comment type="pathway">
    <text evidence="2 12">Glycan metabolism; pectin degradation; 2-dehydro-3-deoxy-D-gluconate from pectin: step 1/5.</text>
</comment>
<dbReference type="UniPathway" id="UPA00545">
    <property type="reaction ID" value="UER00823"/>
</dbReference>
<dbReference type="SUPFAM" id="SSF101148">
    <property type="entry name" value="Plant invertase/pectin methylesterase inhibitor"/>
    <property type="match status" value="1"/>
</dbReference>
<keyword evidence="12" id="KW-0732">Signal</keyword>
<evidence type="ECO:0000256" key="1">
    <source>
        <dbReference type="ARBA" id="ARBA00004191"/>
    </source>
</evidence>
<evidence type="ECO:0000259" key="13">
    <source>
        <dbReference type="SMART" id="SM00856"/>
    </source>
</evidence>
<comment type="similarity">
    <text evidence="4">In the C-terminal section; belongs to the pectinesterase family.</text>
</comment>
<dbReference type="NCBIfam" id="TIGR01614">
    <property type="entry name" value="PME_inhib"/>
    <property type="match status" value="1"/>
</dbReference>
<dbReference type="GO" id="GO:0045490">
    <property type="term" value="P:pectin catabolic process"/>
    <property type="evidence" value="ECO:0007669"/>
    <property type="project" value="UniProtKB-UniRule"/>
</dbReference>
<keyword evidence="6" id="KW-0134">Cell wall</keyword>
<dbReference type="GO" id="GO:0042545">
    <property type="term" value="P:cell wall modification"/>
    <property type="evidence" value="ECO:0007669"/>
    <property type="project" value="UniProtKB-UniRule"/>
</dbReference>
<comment type="similarity">
    <text evidence="3">In the N-terminal section; belongs to the PMEI family.</text>
</comment>
<comment type="subcellular location">
    <subcellularLocation>
        <location evidence="1">Secreted</location>
        <location evidence="1">Cell wall</location>
    </subcellularLocation>
</comment>
<evidence type="ECO:0000313" key="16">
    <source>
        <dbReference type="Proteomes" id="UP000008827"/>
    </source>
</evidence>
<dbReference type="HOGENOM" id="CLU_012243_9_1_1"/>
<dbReference type="SMART" id="SM00856">
    <property type="entry name" value="PMEI"/>
    <property type="match status" value="1"/>
</dbReference>
<dbReference type="EC" id="3.1.1.11" evidence="5 12"/>
<feature type="domain" description="Pectinesterase inhibitor" evidence="13">
    <location>
        <begin position="22"/>
        <end position="176"/>
    </location>
</feature>
<dbReference type="Gramene" id="KRH02536">
    <property type="protein sequence ID" value="KRH02536"/>
    <property type="gene ID" value="GLYMA_17G044600"/>
</dbReference>
<dbReference type="AlphaFoldDB" id="K7MJY0"/>
<dbReference type="InterPro" id="IPR011050">
    <property type="entry name" value="Pectin_lyase_fold/virulence"/>
</dbReference>
<dbReference type="OMA" id="INFAPND"/>
<evidence type="ECO:0000256" key="4">
    <source>
        <dbReference type="ARBA" id="ARBA00007786"/>
    </source>
</evidence>
<dbReference type="FunFam" id="2.160.20.10:FF:000029">
    <property type="entry name" value="Pectinesterase 4"/>
    <property type="match status" value="1"/>
</dbReference>
<keyword evidence="8 12" id="KW-0378">Hydrolase</keyword>
<dbReference type="PaxDb" id="3847-GLYMA17G04950.2"/>
<dbReference type="EMBL" id="CM000850">
    <property type="protein sequence ID" value="KRH02536.1"/>
    <property type="molecule type" value="Genomic_DNA"/>
</dbReference>
<dbReference type="InterPro" id="IPR000070">
    <property type="entry name" value="Pectinesterase_cat"/>
</dbReference>
<evidence type="ECO:0000256" key="2">
    <source>
        <dbReference type="ARBA" id="ARBA00005184"/>
    </source>
</evidence>
<sequence length="500" mass="54768">MAIIPSPKIFLLLLAFFFSHAIPAKSSNASTTTTLHANLSSSNRTNPFPELSISISINPNIINTLLKSLQAAISGATKLSDLLNNAGNNIIDNKIGAVQDCRELQQSTLASLKRSLSGIRSQDSKKLVDARTYLSAALTNKDTCLESIDSASGTLKPVVVNSVISSYKDVSESLSMLPKPERKASKGHKNRRLLWLSMKNRRRLLQSNDGGELVVAADGTGNFSFITEAINFAPNDSAGRTVIYVKEGTYEENVEIPSYKTNIVLFGDGKDVTVITGNRSVVDGWTTFRSATLTVSGEGFLARDIAFENKAGPEKLQAVALRVNADFTAFYRCAMYGYQDTLYVHSFRQFYRECDIFGTIDYIFGNAAVVLHASKIITRMPMPGQFTVITAQSRDSPDEDTGISIQNCSILATTDLYSNSGSVKSYLGRPWREWSGDQGLDTLYYGEYANYGPGSGTDNRVNWAGYHVMDYDSAYNFTVSEFIIGDAWLGSTSFPYDDGI</sequence>
<dbReference type="eggNOG" id="ENOG502R64Q">
    <property type="taxonomic scope" value="Eukaryota"/>
</dbReference>
<keyword evidence="10" id="KW-0961">Cell wall biogenesis/degradation</keyword>
<dbReference type="Proteomes" id="UP000008827">
    <property type="component" value="Chromosome 17"/>
</dbReference>